<organism evidence="4 5">
    <name type="scientific">Azospirillum palustre</name>
    <dbReference type="NCBI Taxonomy" id="2044885"/>
    <lineage>
        <taxon>Bacteria</taxon>
        <taxon>Pseudomonadati</taxon>
        <taxon>Pseudomonadota</taxon>
        <taxon>Alphaproteobacteria</taxon>
        <taxon>Rhodospirillales</taxon>
        <taxon>Azospirillaceae</taxon>
        <taxon>Azospirillum</taxon>
    </lineage>
</organism>
<evidence type="ECO:0000256" key="1">
    <source>
        <dbReference type="ARBA" id="ARBA00004328"/>
    </source>
</evidence>
<dbReference type="OrthoDB" id="9786516at2"/>
<evidence type="ECO:0000313" key="4">
    <source>
        <dbReference type="EMBL" id="PGH56522.1"/>
    </source>
</evidence>
<evidence type="ECO:0000256" key="2">
    <source>
        <dbReference type="SAM" id="MobiDB-lite"/>
    </source>
</evidence>
<feature type="domain" description="Phage capsid-like C-terminal" evidence="3">
    <location>
        <begin position="116"/>
        <end position="407"/>
    </location>
</feature>
<protein>
    <submittedName>
        <fullName evidence="4">Phage major capsid protein</fullName>
    </submittedName>
</protein>
<evidence type="ECO:0000259" key="3">
    <source>
        <dbReference type="Pfam" id="PF05065"/>
    </source>
</evidence>
<reference evidence="5" key="1">
    <citation type="submission" date="2017-10" db="EMBL/GenBank/DDBJ databases">
        <authorList>
            <person name="Kravchenko I.K."/>
            <person name="Grouzdev D.S."/>
        </authorList>
    </citation>
    <scope>NUCLEOTIDE SEQUENCE [LARGE SCALE GENOMIC DNA]</scope>
    <source>
        <strain evidence="5">B2</strain>
    </source>
</reference>
<dbReference type="InterPro" id="IPR024455">
    <property type="entry name" value="Phage_capsid"/>
</dbReference>
<evidence type="ECO:0000313" key="5">
    <source>
        <dbReference type="Proteomes" id="UP000225379"/>
    </source>
</evidence>
<accession>A0A2B8BGL7</accession>
<keyword evidence="5" id="KW-1185">Reference proteome</keyword>
<gene>
    <name evidence="4" type="ORF">CRT60_16500</name>
</gene>
<sequence>MHHPSSIPGATRLHRPALVPFAMSNDLSPNDLVAQVTAAVAEMKAKHKREMDELRSDLDSVAGANAALKLNGFGPGLDGPSAAHVAEVHAGLAEMVRTGSDTRVKATLRVGSDPEGGYLVAPVLSDRITQKIFDVSPLGRLARRETITTGDSFQEPIDPSDVGATWVGESEERPATDDPKLKGLDVPVHEIYALQKVTQRLMDDARFDVGAWLDNKHADKFARAEGAAFVNGDGIKKPRGILTYQTSIIDDGARDWFTVQYVPTGAAGAFPAASTTVNPVDPLVDLTFKLRAPYRRNARWLMNQKTAGVVRKLKDTEGRYVWTDATQGMPAMLLGFPVELDEEMPDIAPDSFSIAFGDFQQAYIVVEKAGVRYLRDPFTAKPHVLMYAYRRVGGGLQNGEALKLLRFSAT</sequence>
<dbReference type="Pfam" id="PF05065">
    <property type="entry name" value="Phage_capsid"/>
    <property type="match status" value="1"/>
</dbReference>
<dbReference type="SUPFAM" id="SSF56563">
    <property type="entry name" value="Major capsid protein gp5"/>
    <property type="match status" value="1"/>
</dbReference>
<comment type="caution">
    <text evidence="4">The sequence shown here is derived from an EMBL/GenBank/DDBJ whole genome shotgun (WGS) entry which is preliminary data.</text>
</comment>
<feature type="compositionally biased region" description="Basic and acidic residues" evidence="2">
    <location>
        <begin position="170"/>
        <end position="181"/>
    </location>
</feature>
<dbReference type="InterPro" id="IPR054612">
    <property type="entry name" value="Phage_capsid-like_C"/>
</dbReference>
<dbReference type="EMBL" id="PDKW01000041">
    <property type="protein sequence ID" value="PGH56522.1"/>
    <property type="molecule type" value="Genomic_DNA"/>
</dbReference>
<proteinExistence type="predicted"/>
<dbReference type="Gene3D" id="3.30.2400.10">
    <property type="entry name" value="Major capsid protein gp5"/>
    <property type="match status" value="1"/>
</dbReference>
<name>A0A2B8BGL7_9PROT</name>
<comment type="subcellular location">
    <subcellularLocation>
        <location evidence="1">Virion</location>
    </subcellularLocation>
</comment>
<dbReference type="NCBIfam" id="TIGR01554">
    <property type="entry name" value="major_cap_HK97"/>
    <property type="match status" value="1"/>
</dbReference>
<dbReference type="Gene3D" id="3.30.2320.10">
    <property type="entry name" value="hypothetical protein PF0899 domain"/>
    <property type="match status" value="1"/>
</dbReference>
<dbReference type="AlphaFoldDB" id="A0A2B8BGL7"/>
<dbReference type="Proteomes" id="UP000225379">
    <property type="component" value="Unassembled WGS sequence"/>
</dbReference>
<feature type="region of interest" description="Disordered" evidence="2">
    <location>
        <begin position="151"/>
        <end position="181"/>
    </location>
</feature>